<dbReference type="Gene3D" id="1.10.3370.10">
    <property type="entry name" value="SecY subunit domain"/>
    <property type="match status" value="1"/>
</dbReference>
<evidence type="ECO:0000256" key="5">
    <source>
        <dbReference type="ARBA" id="ARBA00022927"/>
    </source>
</evidence>
<dbReference type="AlphaFoldDB" id="W6S124"/>
<dbReference type="PANTHER" id="PTHR10906">
    <property type="entry name" value="SECY/SEC61-ALPHA FAMILY MEMBER"/>
    <property type="match status" value="1"/>
</dbReference>
<proteinExistence type="inferred from homology"/>
<dbReference type="HAMAP" id="MF_01465">
    <property type="entry name" value="SecY"/>
    <property type="match status" value="1"/>
</dbReference>
<dbReference type="GO" id="GO:0005886">
    <property type="term" value="C:plasma membrane"/>
    <property type="evidence" value="ECO:0007669"/>
    <property type="project" value="UniProtKB-SubCell"/>
</dbReference>
<feature type="transmembrane region" description="Helical" evidence="10">
    <location>
        <begin position="205"/>
        <end position="228"/>
    </location>
</feature>
<dbReference type="Proteomes" id="UP000019426">
    <property type="component" value="Chromosome M2/40_rep1"/>
</dbReference>
<feature type="transmembrane region" description="Helical" evidence="10">
    <location>
        <begin position="361"/>
        <end position="379"/>
    </location>
</feature>
<dbReference type="PROSITE" id="PS00755">
    <property type="entry name" value="SECY_1"/>
    <property type="match status" value="1"/>
</dbReference>
<feature type="transmembrane region" description="Helical" evidence="10">
    <location>
        <begin position="302"/>
        <end position="320"/>
    </location>
</feature>
<name>W6S124_9CLOT</name>
<dbReference type="InterPro" id="IPR026593">
    <property type="entry name" value="SecY"/>
</dbReference>
<evidence type="ECO:0000256" key="9">
    <source>
        <dbReference type="ARBA" id="ARBA00039733"/>
    </source>
</evidence>
<dbReference type="eggNOG" id="COG0201">
    <property type="taxonomic scope" value="Bacteria"/>
</dbReference>
<evidence type="ECO:0000256" key="10">
    <source>
        <dbReference type="HAMAP-Rule" id="MF_01465"/>
    </source>
</evidence>
<comment type="caution">
    <text evidence="10">Lacks conserved residue(s) required for the propagation of feature annotation.</text>
</comment>
<dbReference type="GO" id="GO:0006605">
    <property type="term" value="P:protein targeting"/>
    <property type="evidence" value="ECO:0007669"/>
    <property type="project" value="UniProtKB-UniRule"/>
</dbReference>
<comment type="subcellular location">
    <subcellularLocation>
        <location evidence="10">Cell membrane</location>
        <topology evidence="10">Multi-pass membrane protein</topology>
    </subcellularLocation>
    <subcellularLocation>
        <location evidence="1 12">Membrane</location>
        <topology evidence="1 12">Multi-pass membrane protein</topology>
    </subcellularLocation>
</comment>
<evidence type="ECO:0000256" key="13">
    <source>
        <dbReference type="RuleBase" id="RU004349"/>
    </source>
</evidence>
<organism evidence="14 15">
    <name type="scientific">Clostridium bornimense</name>
    <dbReference type="NCBI Taxonomy" id="1216932"/>
    <lineage>
        <taxon>Bacteria</taxon>
        <taxon>Bacillati</taxon>
        <taxon>Bacillota</taxon>
        <taxon>Clostridia</taxon>
        <taxon>Eubacteriales</taxon>
        <taxon>Clostridiaceae</taxon>
        <taxon>Clostridium</taxon>
    </lineage>
</organism>
<dbReference type="STRING" id="1216932.CM240_2432"/>
<evidence type="ECO:0000256" key="7">
    <source>
        <dbReference type="ARBA" id="ARBA00023010"/>
    </source>
</evidence>
<dbReference type="PATRIC" id="fig|1216932.3.peg.2410"/>
<dbReference type="PIRSF" id="PIRSF004557">
    <property type="entry name" value="SecY"/>
    <property type="match status" value="1"/>
</dbReference>
<protein>
    <recommendedName>
        <fullName evidence="9 10">Protein translocase subunit SecY</fullName>
    </recommendedName>
</protein>
<keyword evidence="4 10" id="KW-0812">Transmembrane</keyword>
<keyword evidence="7 10" id="KW-0811">Translocation</keyword>
<keyword evidence="15" id="KW-1185">Reference proteome</keyword>
<evidence type="ECO:0000313" key="14">
    <source>
        <dbReference type="EMBL" id="CDM69569.1"/>
    </source>
</evidence>
<evidence type="ECO:0000256" key="2">
    <source>
        <dbReference type="ARBA" id="ARBA00005751"/>
    </source>
</evidence>
<dbReference type="PRINTS" id="PR00303">
    <property type="entry name" value="SECYTRNLCASE"/>
</dbReference>
<evidence type="ECO:0000256" key="12">
    <source>
        <dbReference type="RuleBase" id="RU003484"/>
    </source>
</evidence>
<feature type="transmembrane region" description="Helical" evidence="10">
    <location>
        <begin position="254"/>
        <end position="282"/>
    </location>
</feature>
<dbReference type="RefSeq" id="WP_044039368.1">
    <property type="nucleotide sequence ID" value="NZ_HG917868.1"/>
</dbReference>
<dbReference type="Pfam" id="PF00344">
    <property type="entry name" value="SecY"/>
    <property type="match status" value="1"/>
</dbReference>
<sequence>MFKTLRNAWNVTELRKRILYTFLILVIYRLGNHIIVPFVDTSDIVKSMSEQGGLLSFVDMMNGGALSKLSVFALGVMPYIEASIIMQLLTVAIPRLESISKEGEEGRKKIGKYTRYLSIVFSIIMGIGTYAVMTHYGASVDSNFEKALVVLTLMAGSTFTMWLGDQITAKGIGNGMSLLIAWNILSRIPSMIGQIAEIIETGNASLIEAIVLVGVLAILLVGVIAASLSERRVPIQYATKSNGKVFNQSSNIPFGLTSSVVISIIFAMSVVQFPAIIAQINTNWGYSKWVLNSQWSPFNTNTVWYVILFVLAIMFFTWFYTQITFKPDEMAENIHKSSGFIPGVRPGEPTEKYLTSVLNRVSVISGIIASIVSIVPIIMEKFGNFKVSITGTALLIVIGVSVEIVKTLESQLVMRNYEGFLKKN</sequence>
<keyword evidence="5 10" id="KW-0653">Protein transport</keyword>
<comment type="subunit">
    <text evidence="10">Component of the Sec protein translocase complex. Heterotrimer consisting of SecY, SecE and SecG subunits. The heterotrimers can form oligomers, although 1 heterotrimer is thought to be able to translocate proteins. Interacts with the ribosome. Interacts with SecDF, and other proteins may be involved. Interacts with SecA.</text>
</comment>
<evidence type="ECO:0000256" key="8">
    <source>
        <dbReference type="ARBA" id="ARBA00023136"/>
    </source>
</evidence>
<keyword evidence="8 10" id="KW-0472">Membrane</keyword>
<evidence type="ECO:0000313" key="15">
    <source>
        <dbReference type="Proteomes" id="UP000019426"/>
    </source>
</evidence>
<keyword evidence="6 10" id="KW-1133">Transmembrane helix</keyword>
<comment type="function">
    <text evidence="10 11">The central subunit of the protein translocation channel SecYEG. Consists of two halves formed by TMs 1-5 and 6-10. These two domains form a lateral gate at the front which open onto the bilayer between TMs 2 and 7, and are clamped together by SecE at the back. The channel is closed by both a pore ring composed of hydrophobic SecY resides and a short helix (helix 2A) on the extracellular side of the membrane which forms a plug. The plug probably moves laterally to allow the channel to open. The ring and the pore may move independently.</text>
</comment>
<dbReference type="GO" id="GO:0043952">
    <property type="term" value="P:protein transport by the Sec complex"/>
    <property type="evidence" value="ECO:0007669"/>
    <property type="project" value="UniProtKB-UniRule"/>
</dbReference>
<evidence type="ECO:0000256" key="4">
    <source>
        <dbReference type="ARBA" id="ARBA00022692"/>
    </source>
</evidence>
<dbReference type="NCBIfam" id="TIGR00967">
    <property type="entry name" value="3a0501s007"/>
    <property type="match status" value="1"/>
</dbReference>
<evidence type="ECO:0000256" key="1">
    <source>
        <dbReference type="ARBA" id="ARBA00004141"/>
    </source>
</evidence>
<accession>W6S124</accession>
<dbReference type="PROSITE" id="PS00756">
    <property type="entry name" value="SECY_2"/>
    <property type="match status" value="1"/>
</dbReference>
<evidence type="ECO:0000256" key="3">
    <source>
        <dbReference type="ARBA" id="ARBA00022448"/>
    </source>
</evidence>
<dbReference type="KEGG" id="clt:CM240_2432"/>
<dbReference type="InterPro" id="IPR023201">
    <property type="entry name" value="SecY_dom_sf"/>
</dbReference>
<dbReference type="InterPro" id="IPR030659">
    <property type="entry name" value="SecY_CS"/>
</dbReference>
<dbReference type="HOGENOM" id="CLU_030313_0_0_9"/>
<evidence type="ECO:0000256" key="11">
    <source>
        <dbReference type="RuleBase" id="RU000537"/>
    </source>
</evidence>
<dbReference type="OrthoDB" id="9809248at2"/>
<feature type="transmembrane region" description="Helical" evidence="10">
    <location>
        <begin position="20"/>
        <end position="39"/>
    </location>
</feature>
<feature type="transmembrane region" description="Helical" evidence="10">
    <location>
        <begin position="385"/>
        <end position="405"/>
    </location>
</feature>
<reference evidence="14 15" key="1">
    <citation type="submission" date="2013-11" db="EMBL/GenBank/DDBJ databases">
        <title>Complete genome sequence of Clostridum sp. M2/40.</title>
        <authorList>
            <person name="Wibberg D."/>
            <person name="Puehler A."/>
            <person name="Schlueter A."/>
        </authorList>
    </citation>
    <scope>NUCLEOTIDE SEQUENCE [LARGE SCALE GENOMIC DNA]</scope>
    <source>
        <strain evidence="15">M2/40</strain>
    </source>
</reference>
<dbReference type="EMBL" id="HG917868">
    <property type="protein sequence ID" value="CDM69569.1"/>
    <property type="molecule type" value="Genomic_DNA"/>
</dbReference>
<dbReference type="GO" id="GO:0065002">
    <property type="term" value="P:intracellular protein transmembrane transport"/>
    <property type="evidence" value="ECO:0007669"/>
    <property type="project" value="UniProtKB-UniRule"/>
</dbReference>
<keyword evidence="3 10" id="KW-0813">Transport</keyword>
<comment type="similarity">
    <text evidence="2 10 13">Belongs to the SecY/SEC61-alpha family.</text>
</comment>
<keyword evidence="10" id="KW-1003">Cell membrane</keyword>
<dbReference type="InterPro" id="IPR002208">
    <property type="entry name" value="SecY/SEC61-alpha"/>
</dbReference>
<feature type="transmembrane region" description="Helical" evidence="10">
    <location>
        <begin position="113"/>
        <end position="132"/>
    </location>
</feature>
<feature type="transmembrane region" description="Helical" evidence="10">
    <location>
        <begin position="69"/>
        <end position="93"/>
    </location>
</feature>
<gene>
    <name evidence="10" type="primary">secY</name>
    <name evidence="14" type="ORF">CM240_2432</name>
</gene>
<dbReference type="SUPFAM" id="SSF103491">
    <property type="entry name" value="Preprotein translocase SecY subunit"/>
    <property type="match status" value="1"/>
</dbReference>
<dbReference type="FunFam" id="1.10.3370.10:FF:000001">
    <property type="entry name" value="Preprotein translocase subunit SecY"/>
    <property type="match status" value="1"/>
</dbReference>
<evidence type="ECO:0000256" key="6">
    <source>
        <dbReference type="ARBA" id="ARBA00022989"/>
    </source>
</evidence>